<feature type="binding site" evidence="8">
    <location>
        <begin position="11"/>
        <end position="13"/>
    </location>
    <ligand>
        <name>4-CDP-2-C-methyl-D-erythritol 2-phosphate</name>
        <dbReference type="ChEBI" id="CHEBI:57919"/>
    </ligand>
</feature>
<evidence type="ECO:0000256" key="2">
    <source>
        <dbReference type="ARBA" id="ARBA00004709"/>
    </source>
</evidence>
<dbReference type="FunFam" id="3.30.1330.50:FF:000001">
    <property type="entry name" value="2-C-methyl-D-erythritol 2,4-cyclodiphosphate synthase"/>
    <property type="match status" value="1"/>
</dbReference>
<dbReference type="RefSeq" id="WP_089758617.1">
    <property type="nucleotide sequence ID" value="NZ_BKAT01000010.1"/>
</dbReference>
<dbReference type="EMBL" id="FNRL01000002">
    <property type="protein sequence ID" value="SEA05408.1"/>
    <property type="molecule type" value="Genomic_DNA"/>
</dbReference>
<feature type="site" description="Transition state stabilizer" evidence="8">
    <location>
        <position position="136"/>
    </location>
</feature>
<dbReference type="Proteomes" id="UP000199656">
    <property type="component" value="Unassembled WGS sequence"/>
</dbReference>
<sequence length="162" mass="17476">MSRIRIGLGIDFHQLVEGRDFWLGGVQVPHHKGALGHSDADVLLHAICDAMLGALSLGDIGVHFPDTDNTYKNIDSKILLAKCAQLIGEKGYQVVNVDSTLLLQAPKIKPYVPAMQEVIAKILHISVEDVSVKATTTEKLGFVGREEGVTAHAVVLLEHLPG</sequence>
<feature type="binding site" evidence="8">
    <location>
        <begin position="59"/>
        <end position="61"/>
    </location>
    <ligand>
        <name>4-CDP-2-C-methyl-D-erythritol 2-phosphate</name>
        <dbReference type="ChEBI" id="CHEBI:57919"/>
    </ligand>
</feature>
<feature type="binding site" evidence="8">
    <location>
        <begin position="135"/>
        <end position="138"/>
    </location>
    <ligand>
        <name>4-CDP-2-C-methyl-D-erythritol 2-phosphate</name>
        <dbReference type="ChEBI" id="CHEBI:57919"/>
    </ligand>
</feature>
<feature type="binding site" evidence="8">
    <location>
        <begin position="64"/>
        <end position="68"/>
    </location>
    <ligand>
        <name>4-CDP-2-C-methyl-D-erythritol 2-phosphate</name>
        <dbReference type="ChEBI" id="CHEBI:57919"/>
    </ligand>
</feature>
<feature type="binding site" evidence="8">
    <location>
        <position position="13"/>
    </location>
    <ligand>
        <name>a divalent metal cation</name>
        <dbReference type="ChEBI" id="CHEBI:60240"/>
    </ligand>
</feature>
<dbReference type="STRING" id="408074.SAMN05660909_00639"/>
<comment type="similarity">
    <text evidence="3 8 9">Belongs to the IspF family.</text>
</comment>
<evidence type="ECO:0000256" key="7">
    <source>
        <dbReference type="ARBA" id="ARBA00023239"/>
    </source>
</evidence>
<evidence type="ECO:0000313" key="12">
    <source>
        <dbReference type="Proteomes" id="UP000199656"/>
    </source>
</evidence>
<comment type="pathway">
    <text evidence="2 8">Isoprenoid biosynthesis; isopentenyl diphosphate biosynthesis via DXP pathway; isopentenyl diphosphate from 1-deoxy-D-xylulose 5-phosphate: step 4/6.</text>
</comment>
<dbReference type="PANTHER" id="PTHR43181">
    <property type="entry name" value="2-C-METHYL-D-ERYTHRITOL 2,4-CYCLODIPHOSPHATE SYNTHASE, CHLOROPLASTIC"/>
    <property type="match status" value="1"/>
</dbReference>
<feature type="binding site" evidence="8">
    <location>
        <position position="142"/>
    </location>
    <ligand>
        <name>4-CDP-2-C-methyl-D-erythritol 2-phosphate</name>
        <dbReference type="ChEBI" id="CHEBI:57919"/>
    </ligand>
</feature>
<dbReference type="PROSITE" id="PS01350">
    <property type="entry name" value="ISPF"/>
    <property type="match status" value="1"/>
</dbReference>
<evidence type="ECO:0000313" key="11">
    <source>
        <dbReference type="EMBL" id="SEA05408.1"/>
    </source>
</evidence>
<dbReference type="OrthoDB" id="9804336at2"/>
<dbReference type="InterPro" id="IPR020555">
    <property type="entry name" value="MECDP_synthase_CS"/>
</dbReference>
<evidence type="ECO:0000256" key="3">
    <source>
        <dbReference type="ARBA" id="ARBA00008480"/>
    </source>
</evidence>
<keyword evidence="7 8" id="KW-0456">Lyase</keyword>
<evidence type="ECO:0000256" key="1">
    <source>
        <dbReference type="ARBA" id="ARBA00000200"/>
    </source>
</evidence>
<keyword evidence="5 8" id="KW-0479">Metal-binding</keyword>
<keyword evidence="12" id="KW-1185">Reference proteome</keyword>
<evidence type="ECO:0000256" key="5">
    <source>
        <dbReference type="ARBA" id="ARBA00022723"/>
    </source>
</evidence>
<organism evidence="11 12">
    <name type="scientific">Chitinophaga terrae</name>
    <name type="common">ex Kim and Jung 2007</name>
    <dbReference type="NCBI Taxonomy" id="408074"/>
    <lineage>
        <taxon>Bacteria</taxon>
        <taxon>Pseudomonadati</taxon>
        <taxon>Bacteroidota</taxon>
        <taxon>Chitinophagia</taxon>
        <taxon>Chitinophagales</taxon>
        <taxon>Chitinophagaceae</taxon>
        <taxon>Chitinophaga</taxon>
    </lineage>
</organism>
<evidence type="ECO:0000256" key="9">
    <source>
        <dbReference type="RuleBase" id="RU004395"/>
    </source>
</evidence>
<reference evidence="12" key="1">
    <citation type="submission" date="2016-10" db="EMBL/GenBank/DDBJ databases">
        <authorList>
            <person name="Varghese N."/>
            <person name="Submissions S."/>
        </authorList>
    </citation>
    <scope>NUCLEOTIDE SEQUENCE [LARGE SCALE GENOMIC DNA]</scope>
    <source>
        <strain evidence="12">DSM 23920</strain>
    </source>
</reference>
<dbReference type="SUPFAM" id="SSF69765">
    <property type="entry name" value="IpsF-like"/>
    <property type="match status" value="1"/>
</dbReference>
<evidence type="ECO:0000256" key="4">
    <source>
        <dbReference type="ARBA" id="ARBA00012579"/>
    </source>
</evidence>
<dbReference type="GO" id="GO:0019288">
    <property type="term" value="P:isopentenyl diphosphate biosynthetic process, methylerythritol 4-phosphate pathway"/>
    <property type="evidence" value="ECO:0007669"/>
    <property type="project" value="UniProtKB-UniRule"/>
</dbReference>
<dbReference type="UniPathway" id="UPA00056">
    <property type="reaction ID" value="UER00095"/>
</dbReference>
<name>A0A1H3Y3L8_9BACT</name>
<comment type="subunit">
    <text evidence="8">Homotrimer.</text>
</comment>
<feature type="binding site" evidence="8">
    <location>
        <begin position="37"/>
        <end position="38"/>
    </location>
    <ligand>
        <name>4-CDP-2-C-methyl-D-erythritol 2-phosphate</name>
        <dbReference type="ChEBI" id="CHEBI:57919"/>
    </ligand>
</feature>
<dbReference type="InterPro" id="IPR036571">
    <property type="entry name" value="MECDP_synthase_sf"/>
</dbReference>
<dbReference type="EC" id="4.6.1.12" evidence="4 8"/>
<proteinExistence type="inferred from homology"/>
<evidence type="ECO:0000256" key="8">
    <source>
        <dbReference type="HAMAP-Rule" id="MF_00107"/>
    </source>
</evidence>
<dbReference type="Gene3D" id="3.30.1330.50">
    <property type="entry name" value="2-C-methyl-D-erythritol 2,4-cyclodiphosphate synthase"/>
    <property type="match status" value="1"/>
</dbReference>
<dbReference type="PANTHER" id="PTHR43181:SF1">
    <property type="entry name" value="2-C-METHYL-D-ERYTHRITOL 2,4-CYCLODIPHOSPHATE SYNTHASE, CHLOROPLASTIC"/>
    <property type="match status" value="1"/>
</dbReference>
<feature type="site" description="Transition state stabilizer" evidence="8">
    <location>
        <position position="37"/>
    </location>
</feature>
<dbReference type="Pfam" id="PF02542">
    <property type="entry name" value="YgbB"/>
    <property type="match status" value="1"/>
</dbReference>
<protein>
    <recommendedName>
        <fullName evidence="4 8">2-C-methyl-D-erythritol 2,4-cyclodiphosphate synthase</fullName>
        <shortName evidence="8">MECDP-synthase</shortName>
        <shortName evidence="8">MECPP-synthase</shortName>
        <shortName evidence="8">MECPS</shortName>
        <ecNumber evidence="4 8">4.6.1.12</ecNumber>
    </recommendedName>
</protein>
<comment type="caution">
    <text evidence="8">Lacks conserved residue(s) required for the propagation of feature annotation.</text>
</comment>
<dbReference type="GO" id="GO:0016114">
    <property type="term" value="P:terpenoid biosynthetic process"/>
    <property type="evidence" value="ECO:0007669"/>
    <property type="project" value="InterPro"/>
</dbReference>
<feature type="domain" description="2-C-methyl-D-erythritol 2,4-cyclodiphosphate synthase" evidence="10">
    <location>
        <begin position="4"/>
        <end position="157"/>
    </location>
</feature>
<comment type="function">
    <text evidence="8">Involved in the biosynthesis of isopentenyl diphosphate (IPP) and dimethylallyl diphosphate (DMAPP), two major building blocks of isoprenoid compounds. Catalyzes the conversion of 4-diphosphocytidyl-2-C-methyl-D-erythritol 2-phosphate (CDP-ME2P) to 2-C-methyl-D-erythritol 2,4-cyclodiphosphate (ME-CPP) with a corresponding release of cytidine 5-monophosphate (CMP).</text>
</comment>
<dbReference type="GO" id="GO:0008685">
    <property type="term" value="F:2-C-methyl-D-erythritol 2,4-cyclodiphosphate synthase activity"/>
    <property type="evidence" value="ECO:0007669"/>
    <property type="project" value="UniProtKB-UniRule"/>
</dbReference>
<comment type="cofactor">
    <cofactor evidence="8">
        <name>a divalent metal cation</name>
        <dbReference type="ChEBI" id="CHEBI:60240"/>
    </cofactor>
    <text evidence="8">Binds 1 divalent metal cation per subunit.</text>
</comment>
<keyword evidence="6 8" id="KW-0414">Isoprene biosynthesis</keyword>
<dbReference type="NCBIfam" id="TIGR00151">
    <property type="entry name" value="ispF"/>
    <property type="match status" value="1"/>
</dbReference>
<dbReference type="AlphaFoldDB" id="A0A1H3Y3L8"/>
<accession>A0A1H3Y3L8</accession>
<comment type="catalytic activity">
    <reaction evidence="1 8 9">
        <text>4-CDP-2-C-methyl-D-erythritol 2-phosphate = 2-C-methyl-D-erythritol 2,4-cyclic diphosphate + CMP</text>
        <dbReference type="Rhea" id="RHEA:23864"/>
        <dbReference type="ChEBI" id="CHEBI:57919"/>
        <dbReference type="ChEBI" id="CHEBI:58483"/>
        <dbReference type="ChEBI" id="CHEBI:60377"/>
        <dbReference type="EC" id="4.6.1.12"/>
    </reaction>
</comment>
<dbReference type="GO" id="GO:0046872">
    <property type="term" value="F:metal ion binding"/>
    <property type="evidence" value="ECO:0007669"/>
    <property type="project" value="UniProtKB-KW"/>
</dbReference>
<dbReference type="HAMAP" id="MF_00107">
    <property type="entry name" value="IspF"/>
    <property type="match status" value="1"/>
</dbReference>
<evidence type="ECO:0000256" key="6">
    <source>
        <dbReference type="ARBA" id="ARBA00023229"/>
    </source>
</evidence>
<feature type="binding site" evidence="8">
    <location>
        <position position="145"/>
    </location>
    <ligand>
        <name>4-CDP-2-C-methyl-D-erythritol 2-phosphate</name>
        <dbReference type="ChEBI" id="CHEBI:57919"/>
    </ligand>
</feature>
<feature type="binding site" evidence="8">
    <location>
        <position position="11"/>
    </location>
    <ligand>
        <name>a divalent metal cation</name>
        <dbReference type="ChEBI" id="CHEBI:60240"/>
    </ligand>
</feature>
<feature type="binding site" evidence="8">
    <location>
        <position position="45"/>
    </location>
    <ligand>
        <name>a divalent metal cation</name>
        <dbReference type="ChEBI" id="CHEBI:60240"/>
    </ligand>
</feature>
<evidence type="ECO:0000259" key="10">
    <source>
        <dbReference type="Pfam" id="PF02542"/>
    </source>
</evidence>
<gene>
    <name evidence="8" type="primary">ispF</name>
    <name evidence="11" type="ORF">SAMN05660909_00639</name>
</gene>
<dbReference type="CDD" id="cd00554">
    <property type="entry name" value="MECDP_synthase"/>
    <property type="match status" value="1"/>
</dbReference>
<dbReference type="InterPro" id="IPR003526">
    <property type="entry name" value="MECDP_synthase"/>
</dbReference>